<protein>
    <submittedName>
        <fullName evidence="3">Uncharacterized protein</fullName>
    </submittedName>
</protein>
<accession>A0A8R1HMC2</accession>
<evidence type="ECO:0000313" key="4">
    <source>
        <dbReference type="Proteomes" id="UP000005237"/>
    </source>
</evidence>
<dbReference type="Proteomes" id="UP000005237">
    <property type="component" value="Unassembled WGS sequence"/>
</dbReference>
<reference evidence="4" key="1">
    <citation type="submission" date="2010-08" db="EMBL/GenBank/DDBJ databases">
        <authorList>
            <consortium name="Caenorhabditis japonica Sequencing Consortium"/>
            <person name="Wilson R.K."/>
        </authorList>
    </citation>
    <scope>NUCLEOTIDE SEQUENCE [LARGE SCALE GENOMIC DNA]</scope>
    <source>
        <strain evidence="4">DF5081</strain>
    </source>
</reference>
<dbReference type="AlphaFoldDB" id="A0A8R1HMC2"/>
<reference evidence="3" key="2">
    <citation type="submission" date="2022-06" db="UniProtKB">
        <authorList>
            <consortium name="EnsemblMetazoa"/>
        </authorList>
    </citation>
    <scope>IDENTIFICATION</scope>
    <source>
        <strain evidence="3">DF5081</strain>
    </source>
</reference>
<sequence length="191" mass="22091">MKADVDQFEDVEVKNNFQDSDQEYDNSDTSIDIGSSKIALEYANKTNNKNAGVDQLEDVEVGDNYQETSIDAERKYEAVADHLANVDVQYMKQLDTEREKGRAHMLKMRMQKRDCVSKVGSLQRKLRERSGVLKALVEKVAKLEWAEEDVNELAEEIIQSRELLKLKIALLQFQLKHQQKEENKNKMVRKA</sequence>
<evidence type="ECO:0000256" key="2">
    <source>
        <dbReference type="SAM" id="MobiDB-lite"/>
    </source>
</evidence>
<feature type="region of interest" description="Disordered" evidence="2">
    <location>
        <begin position="1"/>
        <end position="30"/>
    </location>
</feature>
<evidence type="ECO:0000313" key="3">
    <source>
        <dbReference type="EnsemblMetazoa" id="CJA05677.1"/>
    </source>
</evidence>
<name>A0A8R1HMC2_CAEJA</name>
<keyword evidence="1" id="KW-0175">Coiled coil</keyword>
<feature type="coiled-coil region" evidence="1">
    <location>
        <begin position="136"/>
        <end position="163"/>
    </location>
</feature>
<dbReference type="EnsemblMetazoa" id="CJA05677.1">
    <property type="protein sequence ID" value="CJA05677.1"/>
    <property type="gene ID" value="WBGene00124881"/>
</dbReference>
<evidence type="ECO:0000256" key="1">
    <source>
        <dbReference type="SAM" id="Coils"/>
    </source>
</evidence>
<organism evidence="3 4">
    <name type="scientific">Caenorhabditis japonica</name>
    <dbReference type="NCBI Taxonomy" id="281687"/>
    <lineage>
        <taxon>Eukaryota</taxon>
        <taxon>Metazoa</taxon>
        <taxon>Ecdysozoa</taxon>
        <taxon>Nematoda</taxon>
        <taxon>Chromadorea</taxon>
        <taxon>Rhabditida</taxon>
        <taxon>Rhabditina</taxon>
        <taxon>Rhabditomorpha</taxon>
        <taxon>Rhabditoidea</taxon>
        <taxon>Rhabditidae</taxon>
        <taxon>Peloderinae</taxon>
        <taxon>Caenorhabditis</taxon>
    </lineage>
</organism>
<feature type="compositionally biased region" description="Acidic residues" evidence="2">
    <location>
        <begin position="1"/>
        <end position="10"/>
    </location>
</feature>
<keyword evidence="4" id="KW-1185">Reference proteome</keyword>
<proteinExistence type="predicted"/>